<dbReference type="EMBL" id="GBRH01238951">
    <property type="protein sequence ID" value="JAD58944.1"/>
    <property type="molecule type" value="Transcribed_RNA"/>
</dbReference>
<reference evidence="1" key="1">
    <citation type="submission" date="2014-09" db="EMBL/GenBank/DDBJ databases">
        <authorList>
            <person name="Magalhaes I.L.F."/>
            <person name="Oliveira U."/>
            <person name="Santos F.R."/>
            <person name="Vidigal T.H.D.A."/>
            <person name="Brescovit A.D."/>
            <person name="Santos A.J."/>
        </authorList>
    </citation>
    <scope>NUCLEOTIDE SEQUENCE</scope>
    <source>
        <tissue evidence="1">Shoot tissue taken approximately 20 cm above the soil surface</tissue>
    </source>
</reference>
<proteinExistence type="predicted"/>
<protein>
    <submittedName>
        <fullName evidence="1">Uncharacterized protein</fullName>
    </submittedName>
</protein>
<sequence length="22" mass="2570">MAVPHCLDFKSHMHSSWPLAKF</sequence>
<dbReference type="AlphaFoldDB" id="A0A0A9B4L4"/>
<evidence type="ECO:0000313" key="1">
    <source>
        <dbReference type="EMBL" id="JAD58944.1"/>
    </source>
</evidence>
<reference evidence="1" key="2">
    <citation type="journal article" date="2015" name="Data Brief">
        <title>Shoot transcriptome of the giant reed, Arundo donax.</title>
        <authorList>
            <person name="Barrero R.A."/>
            <person name="Guerrero F.D."/>
            <person name="Moolhuijzen P."/>
            <person name="Goolsby J.A."/>
            <person name="Tidwell J."/>
            <person name="Bellgard S.E."/>
            <person name="Bellgard M.I."/>
        </authorList>
    </citation>
    <scope>NUCLEOTIDE SEQUENCE</scope>
    <source>
        <tissue evidence="1">Shoot tissue taken approximately 20 cm above the soil surface</tissue>
    </source>
</reference>
<organism evidence="1">
    <name type="scientific">Arundo donax</name>
    <name type="common">Giant reed</name>
    <name type="synonym">Donax arundinaceus</name>
    <dbReference type="NCBI Taxonomy" id="35708"/>
    <lineage>
        <taxon>Eukaryota</taxon>
        <taxon>Viridiplantae</taxon>
        <taxon>Streptophyta</taxon>
        <taxon>Embryophyta</taxon>
        <taxon>Tracheophyta</taxon>
        <taxon>Spermatophyta</taxon>
        <taxon>Magnoliopsida</taxon>
        <taxon>Liliopsida</taxon>
        <taxon>Poales</taxon>
        <taxon>Poaceae</taxon>
        <taxon>PACMAD clade</taxon>
        <taxon>Arundinoideae</taxon>
        <taxon>Arundineae</taxon>
        <taxon>Arundo</taxon>
    </lineage>
</organism>
<accession>A0A0A9B4L4</accession>
<name>A0A0A9B4L4_ARUDO</name>